<organism evidence="3 4">
    <name type="scientific">Bacillus bruguierae</name>
    <dbReference type="NCBI Taxonomy" id="3127667"/>
    <lineage>
        <taxon>Bacteria</taxon>
        <taxon>Bacillati</taxon>
        <taxon>Bacillota</taxon>
        <taxon>Bacilli</taxon>
        <taxon>Bacillales</taxon>
        <taxon>Bacillaceae</taxon>
        <taxon>Bacillus</taxon>
    </lineage>
</organism>
<evidence type="ECO:0000256" key="2">
    <source>
        <dbReference type="ARBA" id="ARBA00022525"/>
    </source>
</evidence>
<dbReference type="Proteomes" id="UP001372526">
    <property type="component" value="Unassembled WGS sequence"/>
</dbReference>
<evidence type="ECO:0000313" key="4">
    <source>
        <dbReference type="Proteomes" id="UP001372526"/>
    </source>
</evidence>
<keyword evidence="4" id="KW-1185">Reference proteome</keyword>
<dbReference type="SUPFAM" id="SSF48619">
    <property type="entry name" value="Phospholipase A2, PLA2"/>
    <property type="match status" value="1"/>
</dbReference>
<accession>A0ABU8FI74</accession>
<keyword evidence="2" id="KW-0964">Secreted</keyword>
<comment type="caution">
    <text evidence="3">The sequence shown here is derived from an EMBL/GenBank/DDBJ whole genome shotgun (WGS) entry which is preliminary data.</text>
</comment>
<dbReference type="PROSITE" id="PS00118">
    <property type="entry name" value="PA2_HIS"/>
    <property type="match status" value="1"/>
</dbReference>
<dbReference type="RefSeq" id="WP_336472922.1">
    <property type="nucleotide sequence ID" value="NZ_JBAWSX010000007.1"/>
</dbReference>
<evidence type="ECO:0000313" key="3">
    <source>
        <dbReference type="EMBL" id="MEI4802392.1"/>
    </source>
</evidence>
<comment type="subcellular location">
    <subcellularLocation>
        <location evidence="1">Secreted</location>
    </subcellularLocation>
</comment>
<evidence type="ECO:0008006" key="5">
    <source>
        <dbReference type="Google" id="ProtNLM"/>
    </source>
</evidence>
<reference evidence="3 4" key="1">
    <citation type="submission" date="2024-01" db="EMBL/GenBank/DDBJ databases">
        <title>Seven novel Bacillus-like species.</title>
        <authorList>
            <person name="Liu G."/>
        </authorList>
    </citation>
    <scope>NUCLEOTIDE SEQUENCE [LARGE SCALE GENOMIC DNA]</scope>
    <source>
        <strain evidence="3 4">FJAT-51639</strain>
    </source>
</reference>
<evidence type="ECO:0000256" key="1">
    <source>
        <dbReference type="ARBA" id="ARBA00004613"/>
    </source>
</evidence>
<dbReference type="Gene3D" id="1.20.90.10">
    <property type="entry name" value="Phospholipase A2 domain"/>
    <property type="match status" value="1"/>
</dbReference>
<dbReference type="InterPro" id="IPR036444">
    <property type="entry name" value="PLipase_A2_dom_sf"/>
</dbReference>
<dbReference type="InterPro" id="IPR033113">
    <property type="entry name" value="PLA2_histidine"/>
</dbReference>
<dbReference type="EMBL" id="JBAWSX010000007">
    <property type="protein sequence ID" value="MEI4802392.1"/>
    <property type="molecule type" value="Genomic_DNA"/>
</dbReference>
<proteinExistence type="predicted"/>
<sequence length="248" mass="27819">MQGILDGKFISPLETTFLMEKVKEKKEFGLIVDMLSKHQQNFSANQLGVVVSYEFDQLNYATELAHIKVVTLETKDRTVSVSYIQVTTADKVSEVFNGKVVTDTDEYKGFIAQDGQVQLSFSRPYEGELDYQISLDVPNNPGYEAGKITVEKAFDWIDGKFCLDNEDAGKLYRHCGPGCGDGMGLGGGTPINSIDSCCRAHDRCWSNFGNGDKCCDKTLASCIDPYQNQDYWSWLQINSYFQPRGWLC</sequence>
<gene>
    <name evidence="3" type="ORF">WAZ07_13880</name>
</gene>
<protein>
    <recommendedName>
        <fullName evidence="5">Phospholipase A2 domain-containing protein</fullName>
    </recommendedName>
</protein>
<name>A0ABU8FI74_9BACI</name>